<dbReference type="HOGENOM" id="CLU_068678_0_0_6"/>
<dbReference type="EMBL" id="CP007044">
    <property type="protein sequence ID" value="AHG22879.1"/>
    <property type="molecule type" value="Genomic_DNA"/>
</dbReference>
<sequence>MKVKVWNDRLDILSTSTTTPNIIYGSGWVTVNISTANNGAYPGLFIRHREYHTSGMVDLLSWAFPNKTGSCYTGASIETNPPDTIEPIDKLEPPEPEFKLNSAVWELNTVDVEDLPDVAAVGNGYQATIKNIASNNFCVSYATAGVKDKAYALSVTNSASQQGGRNLFMMQNGSSQLPYNLQLSSNDGVTGNDFDFPTATAKYINLSQAASSVDKRSEMCWTPKINLFKNASTSEGMHSETLNFIITPKA</sequence>
<keyword evidence="2" id="KW-1185">Reference proteome</keyword>
<name>W0LKF3_9GAMM</name>
<organism evidence="1 2">
    <name type="scientific">Chania multitudinisentens RB-25</name>
    <dbReference type="NCBI Taxonomy" id="1441930"/>
    <lineage>
        <taxon>Bacteria</taxon>
        <taxon>Pseudomonadati</taxon>
        <taxon>Pseudomonadota</taxon>
        <taxon>Gammaproteobacteria</taxon>
        <taxon>Enterobacterales</taxon>
        <taxon>Yersiniaceae</taxon>
        <taxon>Chania</taxon>
    </lineage>
</organism>
<dbReference type="KEGG" id="sfo:Z042_16650"/>
<dbReference type="AlphaFoldDB" id="W0LKF3"/>
<reference evidence="1 2" key="2">
    <citation type="submission" date="2015-03" db="EMBL/GenBank/DDBJ databases">
        <authorList>
            <person name="Chan K.-G."/>
        </authorList>
    </citation>
    <scope>NUCLEOTIDE SEQUENCE [LARGE SCALE GENOMIC DNA]</scope>
    <source>
        <strain evidence="1 2">RB-25</strain>
    </source>
</reference>
<evidence type="ECO:0000313" key="1">
    <source>
        <dbReference type="EMBL" id="AHG22879.1"/>
    </source>
</evidence>
<gene>
    <name evidence="1" type="ORF">Z042_16650</name>
</gene>
<protein>
    <submittedName>
        <fullName evidence="1">Uncharacterized protein</fullName>
    </submittedName>
</protein>
<reference evidence="1 2" key="1">
    <citation type="submission" date="2014-01" db="EMBL/GenBank/DDBJ databases">
        <title>Isolation of Serratia multitudinisentens RB-25 from Ex-Landfill site.</title>
        <authorList>
            <person name="Robson E.H.J."/>
        </authorList>
    </citation>
    <scope>NUCLEOTIDE SEQUENCE [LARGE SCALE GENOMIC DNA]</scope>
    <source>
        <strain evidence="1 2">RB-25</strain>
    </source>
</reference>
<proteinExistence type="predicted"/>
<accession>W0LKF3</accession>
<evidence type="ECO:0000313" key="2">
    <source>
        <dbReference type="Proteomes" id="UP000019030"/>
    </source>
</evidence>
<dbReference type="Proteomes" id="UP000019030">
    <property type="component" value="Chromosome"/>
</dbReference>
<dbReference type="PATRIC" id="fig|1441930.4.peg.3284"/>